<accession>A0AAV7HMV3</accession>
<dbReference type="Proteomes" id="UP000775213">
    <property type="component" value="Unassembled WGS sequence"/>
</dbReference>
<reference evidence="2 3" key="1">
    <citation type="journal article" date="2021" name="Hortic Res">
        <title>Chromosome-scale assembly of the Dendrobium chrysotoxum genome enhances the understanding of orchid evolution.</title>
        <authorList>
            <person name="Zhang Y."/>
            <person name="Zhang G.Q."/>
            <person name="Zhang D."/>
            <person name="Liu X.D."/>
            <person name="Xu X.Y."/>
            <person name="Sun W.H."/>
            <person name="Yu X."/>
            <person name="Zhu X."/>
            <person name="Wang Z.W."/>
            <person name="Zhao X."/>
            <person name="Zhong W.Y."/>
            <person name="Chen H."/>
            <person name="Yin W.L."/>
            <person name="Huang T."/>
            <person name="Niu S.C."/>
            <person name="Liu Z.J."/>
        </authorList>
    </citation>
    <scope>NUCLEOTIDE SEQUENCE [LARGE SCALE GENOMIC DNA]</scope>
    <source>
        <strain evidence="2">Lindl</strain>
    </source>
</reference>
<gene>
    <name evidence="2" type="ORF">IEQ34_001142</name>
</gene>
<evidence type="ECO:0000256" key="1">
    <source>
        <dbReference type="SAM" id="Phobius"/>
    </source>
</evidence>
<organism evidence="2 3">
    <name type="scientific">Dendrobium chrysotoxum</name>
    <name type="common">Orchid</name>
    <dbReference type="NCBI Taxonomy" id="161865"/>
    <lineage>
        <taxon>Eukaryota</taxon>
        <taxon>Viridiplantae</taxon>
        <taxon>Streptophyta</taxon>
        <taxon>Embryophyta</taxon>
        <taxon>Tracheophyta</taxon>
        <taxon>Spermatophyta</taxon>
        <taxon>Magnoliopsida</taxon>
        <taxon>Liliopsida</taxon>
        <taxon>Asparagales</taxon>
        <taxon>Orchidaceae</taxon>
        <taxon>Epidendroideae</taxon>
        <taxon>Malaxideae</taxon>
        <taxon>Dendrobiinae</taxon>
        <taxon>Dendrobium</taxon>
    </lineage>
</organism>
<keyword evidence="1" id="KW-0472">Membrane</keyword>
<keyword evidence="1" id="KW-0812">Transmembrane</keyword>
<name>A0AAV7HMV3_DENCH</name>
<evidence type="ECO:0000313" key="3">
    <source>
        <dbReference type="Proteomes" id="UP000775213"/>
    </source>
</evidence>
<protein>
    <submittedName>
        <fullName evidence="2">Uncharacterized protein</fullName>
    </submittedName>
</protein>
<comment type="caution">
    <text evidence="2">The sequence shown here is derived from an EMBL/GenBank/DDBJ whole genome shotgun (WGS) entry which is preliminary data.</text>
</comment>
<keyword evidence="3" id="KW-1185">Reference proteome</keyword>
<proteinExistence type="predicted"/>
<evidence type="ECO:0000313" key="2">
    <source>
        <dbReference type="EMBL" id="KAH0469584.1"/>
    </source>
</evidence>
<dbReference type="AlphaFoldDB" id="A0AAV7HMV3"/>
<keyword evidence="1" id="KW-1133">Transmembrane helix</keyword>
<sequence>MSLRGYLATRLLVAISSLLLSFECFIAATIGILLLTAIAWSIRWFDGIGFDVRMRAISPQELRVLNCSPIKIPTLKTSIYCNFLSSFSCFTSVPPHHEIGNTIKEINDSLNRIYENREIF</sequence>
<dbReference type="EMBL" id="JAGFBR010000002">
    <property type="protein sequence ID" value="KAH0469584.1"/>
    <property type="molecule type" value="Genomic_DNA"/>
</dbReference>
<feature type="transmembrane region" description="Helical" evidence="1">
    <location>
        <begin position="12"/>
        <end position="45"/>
    </location>
</feature>